<accession>A0A646KCQ8</accession>
<proteinExistence type="predicted"/>
<dbReference type="Proteomes" id="UP000419138">
    <property type="component" value="Unassembled WGS sequence"/>
</dbReference>
<dbReference type="RefSeq" id="WP_153521498.1">
    <property type="nucleotide sequence ID" value="NZ_JBEPDZ010000050.1"/>
</dbReference>
<comment type="caution">
    <text evidence="2">The sequence shown here is derived from an EMBL/GenBank/DDBJ whole genome shotgun (WGS) entry which is preliminary data.</text>
</comment>
<feature type="region of interest" description="Disordered" evidence="1">
    <location>
        <begin position="42"/>
        <end position="63"/>
    </location>
</feature>
<sequence>MPGREVDLYAEAARTLMARNVKALILDTSDATPSEVASTIADALPDPSVPSAVSPSPATPQGP</sequence>
<reference evidence="2 3" key="1">
    <citation type="submission" date="2019-05" db="EMBL/GenBank/DDBJ databases">
        <title>Comparative genomics and metabolomics analyses of clavulanic acid producing Streptomyces species provides insight into specialized metabolism and evolution of beta-lactam biosynthetic gene clusters.</title>
        <authorList>
            <person name="Moore M.A."/>
            <person name="Cruz-Morales P."/>
            <person name="Barona Gomez F."/>
            <person name="Kapil T."/>
        </authorList>
    </citation>
    <scope>NUCLEOTIDE SEQUENCE [LARGE SCALE GENOMIC DNA]</scope>
    <source>
        <strain evidence="2 3">NRRL 5741</strain>
    </source>
</reference>
<evidence type="ECO:0000313" key="3">
    <source>
        <dbReference type="Proteomes" id="UP000419138"/>
    </source>
</evidence>
<name>A0A646KCQ8_STRJU</name>
<dbReference type="AlphaFoldDB" id="A0A646KCQ8"/>
<dbReference type="OrthoDB" id="4549048at2"/>
<evidence type="ECO:0000313" key="2">
    <source>
        <dbReference type="EMBL" id="MQS99993.1"/>
    </source>
</evidence>
<keyword evidence="3" id="KW-1185">Reference proteome</keyword>
<protein>
    <submittedName>
        <fullName evidence="2">Uncharacterized protein</fullName>
    </submittedName>
</protein>
<evidence type="ECO:0000256" key="1">
    <source>
        <dbReference type="SAM" id="MobiDB-lite"/>
    </source>
</evidence>
<gene>
    <name evidence="2" type="ORF">FF041_07110</name>
</gene>
<organism evidence="2 3">
    <name type="scientific">Streptomyces jumonjinensis</name>
    <dbReference type="NCBI Taxonomy" id="1945"/>
    <lineage>
        <taxon>Bacteria</taxon>
        <taxon>Bacillati</taxon>
        <taxon>Actinomycetota</taxon>
        <taxon>Actinomycetes</taxon>
        <taxon>Kitasatosporales</taxon>
        <taxon>Streptomycetaceae</taxon>
        <taxon>Streptomyces</taxon>
    </lineage>
</organism>
<dbReference type="EMBL" id="VCLA01000057">
    <property type="protein sequence ID" value="MQS99993.1"/>
    <property type="molecule type" value="Genomic_DNA"/>
</dbReference>